<evidence type="ECO:0000313" key="3">
    <source>
        <dbReference type="Proteomes" id="UP000672032"/>
    </source>
</evidence>
<reference evidence="2" key="1">
    <citation type="submission" date="2020-10" db="EMBL/GenBank/DDBJ databases">
        <title>Genome Sequence of Monilinia vaccinii-corymbosi Sheds Light on Mummy Berry Disease Infection of Blueberry and Mating Type.</title>
        <authorList>
            <person name="Yow A.G."/>
            <person name="Zhang Y."/>
            <person name="Bansal K."/>
            <person name="Eacker S.M."/>
            <person name="Sullivan S."/>
            <person name="Liachko I."/>
            <person name="Cubeta M.A."/>
            <person name="Rollins J.A."/>
            <person name="Ashrafi H."/>
        </authorList>
    </citation>
    <scope>NUCLEOTIDE SEQUENCE</scope>
    <source>
        <strain evidence="2">RL-1</strain>
    </source>
</reference>
<dbReference type="AlphaFoldDB" id="A0A8A3P2S1"/>
<sequence length="94" mass="10193">MSAYLEVAADIEDVEMSSSSSLAIREPSSPSSRVSEQQLNPNGPSRALAEQPNIDTKEESFLSITSTSTFNRFQGKVAVVVTVTVTVKFKIKIN</sequence>
<organism evidence="2 3">
    <name type="scientific">Monilinia vaccinii-corymbosi</name>
    <dbReference type="NCBI Taxonomy" id="61207"/>
    <lineage>
        <taxon>Eukaryota</taxon>
        <taxon>Fungi</taxon>
        <taxon>Dikarya</taxon>
        <taxon>Ascomycota</taxon>
        <taxon>Pezizomycotina</taxon>
        <taxon>Leotiomycetes</taxon>
        <taxon>Helotiales</taxon>
        <taxon>Sclerotiniaceae</taxon>
        <taxon>Monilinia</taxon>
    </lineage>
</organism>
<evidence type="ECO:0000313" key="2">
    <source>
        <dbReference type="EMBL" id="QSZ30134.1"/>
    </source>
</evidence>
<accession>A0A8A3P2S1</accession>
<feature type="compositionally biased region" description="Low complexity" evidence="1">
    <location>
        <begin position="25"/>
        <end position="38"/>
    </location>
</feature>
<gene>
    <name evidence="2" type="ORF">DSL72_004654</name>
</gene>
<dbReference type="Proteomes" id="UP000672032">
    <property type="component" value="Chromosome 1"/>
</dbReference>
<proteinExistence type="predicted"/>
<evidence type="ECO:0000256" key="1">
    <source>
        <dbReference type="SAM" id="MobiDB-lite"/>
    </source>
</evidence>
<keyword evidence="3" id="KW-1185">Reference proteome</keyword>
<protein>
    <submittedName>
        <fullName evidence="2">Uncharacterized protein</fullName>
    </submittedName>
</protein>
<feature type="region of interest" description="Disordered" evidence="1">
    <location>
        <begin position="18"/>
        <end position="52"/>
    </location>
</feature>
<dbReference type="EMBL" id="CP063405">
    <property type="protein sequence ID" value="QSZ30134.1"/>
    <property type="molecule type" value="Genomic_DNA"/>
</dbReference>
<name>A0A8A3P2S1_9HELO</name>